<accession>A0A0E9T6X3</accession>
<organism evidence="1">
    <name type="scientific">Anguilla anguilla</name>
    <name type="common">European freshwater eel</name>
    <name type="synonym">Muraena anguilla</name>
    <dbReference type="NCBI Taxonomy" id="7936"/>
    <lineage>
        <taxon>Eukaryota</taxon>
        <taxon>Metazoa</taxon>
        <taxon>Chordata</taxon>
        <taxon>Craniata</taxon>
        <taxon>Vertebrata</taxon>
        <taxon>Euteleostomi</taxon>
        <taxon>Actinopterygii</taxon>
        <taxon>Neopterygii</taxon>
        <taxon>Teleostei</taxon>
        <taxon>Anguilliformes</taxon>
        <taxon>Anguillidae</taxon>
        <taxon>Anguilla</taxon>
    </lineage>
</organism>
<reference evidence="1" key="1">
    <citation type="submission" date="2014-11" db="EMBL/GenBank/DDBJ databases">
        <authorList>
            <person name="Amaro Gonzalez C."/>
        </authorList>
    </citation>
    <scope>NUCLEOTIDE SEQUENCE</scope>
</reference>
<reference evidence="1" key="2">
    <citation type="journal article" date="2015" name="Fish Shellfish Immunol.">
        <title>Early steps in the European eel (Anguilla anguilla)-Vibrio vulnificus interaction in the gills: Role of the RtxA13 toxin.</title>
        <authorList>
            <person name="Callol A."/>
            <person name="Pajuelo D."/>
            <person name="Ebbesson L."/>
            <person name="Teles M."/>
            <person name="MacKenzie S."/>
            <person name="Amaro C."/>
        </authorList>
    </citation>
    <scope>NUCLEOTIDE SEQUENCE</scope>
</reference>
<protein>
    <submittedName>
        <fullName evidence="1">Uncharacterized protein</fullName>
    </submittedName>
</protein>
<evidence type="ECO:0000313" key="1">
    <source>
        <dbReference type="EMBL" id="JAH49371.1"/>
    </source>
</evidence>
<sequence length="13" mass="1527">MSPARQVCKYKTD</sequence>
<dbReference type="EMBL" id="GBXM01059206">
    <property type="protein sequence ID" value="JAH49371.1"/>
    <property type="molecule type" value="Transcribed_RNA"/>
</dbReference>
<proteinExistence type="predicted"/>
<name>A0A0E9T6X3_ANGAN</name>